<protein>
    <recommendedName>
        <fullName evidence="6">Portal protein</fullName>
    </recommendedName>
</protein>
<dbReference type="EMBL" id="MT144601">
    <property type="protein sequence ID" value="QJH94510.1"/>
    <property type="molecule type" value="Genomic_DNA"/>
</dbReference>
<evidence type="ECO:0000256" key="1">
    <source>
        <dbReference type="SAM" id="MobiDB-lite"/>
    </source>
</evidence>
<dbReference type="AlphaFoldDB" id="A0A6H1Z9J6"/>
<sequence>MEDLSKLNIDEISDEELEELGRKYQFSVPWQYDPDESTYVDPDTKTSASPNKDDPNITRAVLQELSWDKFQRSPQINTSVRGQVGRLAGYGFETSSDVREIQEVIEEVELDPRNRLYTFWPKYVGRSFIEGELFLIPTCHNDGFIEIDFLDPAAIESNQQESGIIFHPGKTTMPLIYCVKDDDKGIDEQIPSIFIARYPELLSVASKQKGFDEAKLTNSKGNAKFKNIGGFRRFVVAWDKSFITKRNIGHIRTVLEWIGHYDNLKKFEIDHKKSSGAYVWVIKFTDQRSWIEWMRMSDADRRKTGIAAKMTPGGKFVIGPNMEVHAVNPNLTKISDADTDILHMITGGLNEDVGTTTGDTARSTFASVKATRGPMSDRTADEISYFEKFLRHDFWGSIFFLKSKLNGFPEYFSVKEAVDFKNKKPVFKTIKRRPEMLIDICFPTSETIDMEARSKAFFGSKHASLHDTAGIPLADLVRRMGFGNLKKLRLKYETEKEKYPDLPLTLDAESIQERVQAEPARPKAPVRPKKGDGNSD</sequence>
<evidence type="ECO:0000313" key="5">
    <source>
        <dbReference type="EMBL" id="QJI04716.1"/>
    </source>
</evidence>
<evidence type="ECO:0000313" key="4">
    <source>
        <dbReference type="EMBL" id="QJH94510.1"/>
    </source>
</evidence>
<dbReference type="EMBL" id="MT141551">
    <property type="protein sequence ID" value="QJA66227.1"/>
    <property type="molecule type" value="Genomic_DNA"/>
</dbReference>
<feature type="region of interest" description="Disordered" evidence="1">
    <location>
        <begin position="510"/>
        <end position="536"/>
    </location>
</feature>
<feature type="region of interest" description="Disordered" evidence="1">
    <location>
        <begin position="32"/>
        <end position="55"/>
    </location>
</feature>
<accession>A0A6H1Z9J6</accession>
<evidence type="ECO:0000313" key="2">
    <source>
        <dbReference type="EMBL" id="QJA44208.1"/>
    </source>
</evidence>
<evidence type="ECO:0008006" key="6">
    <source>
        <dbReference type="Google" id="ProtNLM"/>
    </source>
</evidence>
<name>A0A6H1Z9J6_9ZZZZ</name>
<dbReference type="EMBL" id="MT143974">
    <property type="protein sequence ID" value="QJA44208.1"/>
    <property type="molecule type" value="Genomic_DNA"/>
</dbReference>
<dbReference type="EMBL" id="MT145189">
    <property type="protein sequence ID" value="QJI04716.1"/>
    <property type="molecule type" value="Genomic_DNA"/>
</dbReference>
<gene>
    <name evidence="5" type="ORF">MM415A00110_0037</name>
    <name evidence="3" type="ORF">MM415B00359_0038</name>
    <name evidence="2" type="ORF">TM448A00090_0040</name>
    <name evidence="4" type="ORF">TM448B00221_0064</name>
</gene>
<organism evidence="2">
    <name type="scientific">viral metagenome</name>
    <dbReference type="NCBI Taxonomy" id="1070528"/>
    <lineage>
        <taxon>unclassified sequences</taxon>
        <taxon>metagenomes</taxon>
        <taxon>organismal metagenomes</taxon>
    </lineage>
</organism>
<evidence type="ECO:0000313" key="3">
    <source>
        <dbReference type="EMBL" id="QJA66227.1"/>
    </source>
</evidence>
<reference evidence="2" key="1">
    <citation type="submission" date="2020-03" db="EMBL/GenBank/DDBJ databases">
        <title>The deep terrestrial virosphere.</title>
        <authorList>
            <person name="Holmfeldt K."/>
            <person name="Nilsson E."/>
            <person name="Simone D."/>
            <person name="Lopez-Fernandez M."/>
            <person name="Wu X."/>
            <person name="de Brujin I."/>
            <person name="Lundin D."/>
            <person name="Andersson A."/>
            <person name="Bertilsson S."/>
            <person name="Dopson M."/>
        </authorList>
    </citation>
    <scope>NUCLEOTIDE SEQUENCE</scope>
    <source>
        <strain evidence="5">MM415A00110</strain>
        <strain evidence="3">MM415B00359</strain>
        <strain evidence="2">TM448A00090</strain>
        <strain evidence="4">TM448B00221</strain>
    </source>
</reference>
<proteinExistence type="predicted"/>